<name>A0A100YA40_9ACTN</name>
<keyword evidence="1" id="KW-0812">Transmembrane</keyword>
<feature type="transmembrane region" description="Helical" evidence="1">
    <location>
        <begin position="98"/>
        <end position="116"/>
    </location>
</feature>
<evidence type="ECO:0000259" key="2">
    <source>
        <dbReference type="SMART" id="SM00014"/>
    </source>
</evidence>
<dbReference type="CDD" id="cd03392">
    <property type="entry name" value="PAP2_like_2"/>
    <property type="match status" value="1"/>
</dbReference>
<dbReference type="InterPro" id="IPR000326">
    <property type="entry name" value="PAP2/HPO"/>
</dbReference>
<gene>
    <name evidence="3" type="ORF">ATE80_02305</name>
</gene>
<dbReference type="OrthoDB" id="5289372at2"/>
<proteinExistence type="predicted"/>
<dbReference type="SUPFAM" id="SSF48317">
    <property type="entry name" value="Acid phosphatase/Vanadium-dependent haloperoxidase"/>
    <property type="match status" value="1"/>
</dbReference>
<dbReference type="SMART" id="SM00014">
    <property type="entry name" value="acidPPc"/>
    <property type="match status" value="1"/>
</dbReference>
<keyword evidence="1" id="KW-0472">Membrane</keyword>
<evidence type="ECO:0000256" key="1">
    <source>
        <dbReference type="SAM" id="Phobius"/>
    </source>
</evidence>
<feature type="domain" description="Phosphatidic acid phosphatase type 2/haloperoxidase" evidence="2">
    <location>
        <begin position="99"/>
        <end position="211"/>
    </location>
</feature>
<accession>A0A100YA40</accession>
<keyword evidence="1" id="KW-1133">Transmembrane helix</keyword>
<dbReference type="RefSeq" id="WP_058940386.1">
    <property type="nucleotide sequence ID" value="NZ_LNSV01000003.1"/>
</dbReference>
<evidence type="ECO:0000313" key="4">
    <source>
        <dbReference type="Proteomes" id="UP000054011"/>
    </source>
</evidence>
<protein>
    <recommendedName>
        <fullName evidence="2">Phosphatidic acid phosphatase type 2/haloperoxidase domain-containing protein</fullName>
    </recommendedName>
</protein>
<dbReference type="STRING" id="936756.ATE80_02305"/>
<dbReference type="AlphaFoldDB" id="A0A100YA40"/>
<dbReference type="Pfam" id="PF01569">
    <property type="entry name" value="PAP2"/>
    <property type="match status" value="1"/>
</dbReference>
<organism evidence="3 4">
    <name type="scientific">Streptomyces kanasensis</name>
    <dbReference type="NCBI Taxonomy" id="936756"/>
    <lineage>
        <taxon>Bacteria</taxon>
        <taxon>Bacillati</taxon>
        <taxon>Actinomycetota</taxon>
        <taxon>Actinomycetes</taxon>
        <taxon>Kitasatosporales</taxon>
        <taxon>Streptomycetaceae</taxon>
        <taxon>Streptomyces</taxon>
    </lineage>
</organism>
<evidence type="ECO:0000313" key="3">
    <source>
        <dbReference type="EMBL" id="KUH40441.1"/>
    </source>
</evidence>
<reference evidence="3 4" key="1">
    <citation type="submission" date="2015-11" db="EMBL/GenBank/DDBJ databases">
        <title>Genome-wide analysis reveals the secondary metabolome in Streptomyces kanasensis ZX01.</title>
        <authorList>
            <person name="Zhang G."/>
            <person name="Han L."/>
            <person name="Feng J."/>
            <person name="Zhang X."/>
        </authorList>
    </citation>
    <scope>NUCLEOTIDE SEQUENCE [LARGE SCALE GENOMIC DNA]</scope>
    <source>
        <strain evidence="3 4">ZX01</strain>
    </source>
</reference>
<dbReference type="InterPro" id="IPR036938">
    <property type="entry name" value="PAP2/HPO_sf"/>
</dbReference>
<feature type="transmembrane region" description="Helical" evidence="1">
    <location>
        <begin position="196"/>
        <end position="214"/>
    </location>
</feature>
<dbReference type="PANTHER" id="PTHR14969:SF13">
    <property type="entry name" value="AT30094P"/>
    <property type="match status" value="1"/>
</dbReference>
<dbReference type="Gene3D" id="1.20.144.10">
    <property type="entry name" value="Phosphatidic acid phosphatase type 2/haloperoxidase"/>
    <property type="match status" value="1"/>
</dbReference>
<dbReference type="Proteomes" id="UP000054011">
    <property type="component" value="Unassembled WGS sequence"/>
</dbReference>
<comment type="caution">
    <text evidence="3">The sequence shown here is derived from an EMBL/GenBank/DDBJ whole genome shotgun (WGS) entry which is preliminary data.</text>
</comment>
<keyword evidence="4" id="KW-1185">Reference proteome</keyword>
<feature type="transmembrane region" description="Helical" evidence="1">
    <location>
        <begin position="136"/>
        <end position="157"/>
    </location>
</feature>
<sequence>MRPSTNAPSTVRPPLLHAVAAGSGVAAVVALVLVAVAWEPLMAVDRAVAEGLHADAVRSPLTVRLARVLTDWVWDPWTLRLLLFAVVAALWRRGERGVARWLLLVCGAAALVQQVLKALVGRERPRWPDPVDSAEFAAFPSGHAMTAAVVWGLLWWVAARAAGAVTVRAVVVVGAVSTVGVGLTRVYLGVHWFSDVLGGWFLGGCLAAVAVGLYERRGPVLRRLDAP</sequence>
<dbReference type="PANTHER" id="PTHR14969">
    <property type="entry name" value="SPHINGOSINE-1-PHOSPHATE PHOSPHOHYDROLASE"/>
    <property type="match status" value="1"/>
</dbReference>
<feature type="transmembrane region" description="Helical" evidence="1">
    <location>
        <begin position="169"/>
        <end position="190"/>
    </location>
</feature>
<dbReference type="EMBL" id="LNSV01000003">
    <property type="protein sequence ID" value="KUH40441.1"/>
    <property type="molecule type" value="Genomic_DNA"/>
</dbReference>
<feature type="transmembrane region" description="Helical" evidence="1">
    <location>
        <begin position="15"/>
        <end position="38"/>
    </location>
</feature>